<comment type="caution">
    <text evidence="2">The sequence shown here is derived from an EMBL/GenBank/DDBJ whole genome shotgun (WGS) entry which is preliminary data.</text>
</comment>
<reference evidence="2 3" key="1">
    <citation type="submission" date="2018-08" db="EMBL/GenBank/DDBJ databases">
        <title>Bacillus jemisoniae sp. nov., Bacillus chryseoplanitiae sp. nov., Bacillus resnikiae sp. nov., and Bacillus frankliniae sp. nov., isolated from Viking spacecraft and associated surfaces.</title>
        <authorList>
            <person name="Seuylemezian A."/>
            <person name="Vaishampayan P."/>
        </authorList>
    </citation>
    <scope>NUCLEOTIDE SEQUENCE [LARGE SCALE GENOMIC DNA]</scope>
    <source>
        <strain evidence="2 3">JJ-247</strain>
    </source>
</reference>
<proteinExistence type="predicted"/>
<dbReference type="EMBL" id="QWVT01000015">
    <property type="protein sequence ID" value="RID85915.1"/>
    <property type="molecule type" value="Genomic_DNA"/>
</dbReference>
<evidence type="ECO:0000313" key="2">
    <source>
        <dbReference type="EMBL" id="RID85915.1"/>
    </source>
</evidence>
<feature type="transmembrane region" description="Helical" evidence="1">
    <location>
        <begin position="6"/>
        <end position="24"/>
    </location>
</feature>
<keyword evidence="1" id="KW-0472">Membrane</keyword>
<keyword evidence="1" id="KW-1133">Transmembrane helix</keyword>
<dbReference type="AlphaFoldDB" id="A0A398B7H8"/>
<evidence type="ECO:0000256" key="1">
    <source>
        <dbReference type="SAM" id="Phobius"/>
    </source>
</evidence>
<name>A0A398B7H8_9BACI</name>
<gene>
    <name evidence="2" type="ORF">D1970_09880</name>
</gene>
<protein>
    <submittedName>
        <fullName evidence="2">Uncharacterized protein</fullName>
    </submittedName>
</protein>
<organism evidence="2 3">
    <name type="scientific">Mesobacillus zeae</name>
    <dbReference type="NCBI Taxonomy" id="1917180"/>
    <lineage>
        <taxon>Bacteria</taxon>
        <taxon>Bacillati</taxon>
        <taxon>Bacillota</taxon>
        <taxon>Bacilli</taxon>
        <taxon>Bacillales</taxon>
        <taxon>Bacillaceae</taxon>
        <taxon>Mesobacillus</taxon>
    </lineage>
</organism>
<accession>A0A398B7H8</accession>
<keyword evidence="1" id="KW-0812">Transmembrane</keyword>
<dbReference type="OrthoDB" id="2680509at2"/>
<feature type="transmembrane region" description="Helical" evidence="1">
    <location>
        <begin position="36"/>
        <end position="56"/>
    </location>
</feature>
<sequence>MLYIVFLVLAIIGAFWFLNLVTFLKNLKSNKSTHNQTVLGVTLTFIFIPVFMYELVGLH</sequence>
<dbReference type="Proteomes" id="UP000265816">
    <property type="component" value="Unassembled WGS sequence"/>
</dbReference>
<evidence type="ECO:0000313" key="3">
    <source>
        <dbReference type="Proteomes" id="UP000265816"/>
    </source>
</evidence>
<keyword evidence="3" id="KW-1185">Reference proteome</keyword>